<dbReference type="Pfam" id="PF01790">
    <property type="entry name" value="LGT"/>
    <property type="match status" value="1"/>
</dbReference>
<keyword evidence="2" id="KW-0808">Transferase</keyword>
<proteinExistence type="predicted"/>
<dbReference type="GO" id="GO:0042158">
    <property type="term" value="P:lipoprotein biosynthetic process"/>
    <property type="evidence" value="ECO:0007669"/>
    <property type="project" value="InterPro"/>
</dbReference>
<dbReference type="GO" id="GO:0005886">
    <property type="term" value="C:plasma membrane"/>
    <property type="evidence" value="ECO:0007669"/>
    <property type="project" value="InterPro"/>
</dbReference>
<dbReference type="AlphaFoldDB" id="A0A382XVP7"/>
<reference evidence="7" key="1">
    <citation type="submission" date="2018-05" db="EMBL/GenBank/DDBJ databases">
        <authorList>
            <person name="Lanie J.A."/>
            <person name="Ng W.-L."/>
            <person name="Kazmierczak K.M."/>
            <person name="Andrzejewski T.M."/>
            <person name="Davidsen T.M."/>
            <person name="Wayne K.J."/>
            <person name="Tettelin H."/>
            <person name="Glass J.I."/>
            <person name="Rusch D."/>
            <person name="Podicherti R."/>
            <person name="Tsui H.-C.T."/>
            <person name="Winkler M.E."/>
        </authorList>
    </citation>
    <scope>NUCLEOTIDE SEQUENCE</scope>
</reference>
<keyword evidence="4 6" id="KW-1133">Transmembrane helix</keyword>
<accession>A0A382XVP7</accession>
<feature type="transmembrane region" description="Helical" evidence="6">
    <location>
        <begin position="20"/>
        <end position="41"/>
    </location>
</feature>
<evidence type="ECO:0000256" key="5">
    <source>
        <dbReference type="ARBA" id="ARBA00023136"/>
    </source>
</evidence>
<evidence type="ECO:0000256" key="6">
    <source>
        <dbReference type="SAM" id="Phobius"/>
    </source>
</evidence>
<dbReference type="GO" id="GO:0008961">
    <property type="term" value="F:phosphatidylglycerol-prolipoprotein diacylglyceryl transferase activity"/>
    <property type="evidence" value="ECO:0007669"/>
    <property type="project" value="InterPro"/>
</dbReference>
<dbReference type="PANTHER" id="PTHR30589:SF0">
    <property type="entry name" value="PHOSPHATIDYLGLYCEROL--PROLIPOPROTEIN DIACYLGLYCERYL TRANSFERASE"/>
    <property type="match status" value="1"/>
</dbReference>
<keyword evidence="3 6" id="KW-0812">Transmembrane</keyword>
<evidence type="ECO:0000256" key="4">
    <source>
        <dbReference type="ARBA" id="ARBA00022989"/>
    </source>
</evidence>
<protein>
    <recommendedName>
        <fullName evidence="8">Prolipoprotein diacylglyceryl transferase</fullName>
    </recommendedName>
</protein>
<dbReference type="EMBL" id="UINC01170908">
    <property type="protein sequence ID" value="SVD75182.1"/>
    <property type="molecule type" value="Genomic_DNA"/>
</dbReference>
<feature type="transmembrane region" description="Helical" evidence="6">
    <location>
        <begin position="53"/>
        <end position="72"/>
    </location>
</feature>
<keyword evidence="5 6" id="KW-0472">Membrane</keyword>
<sequence>MFINNFDPVAFNFFALEIRWYSLSYIFGIILAWIYCKRFLIKDEHELKLFDDLISFLIIGVIVGGRLGYVIFYNPIYYLKNPIEILMLWNGGMSFH</sequence>
<evidence type="ECO:0000256" key="3">
    <source>
        <dbReference type="ARBA" id="ARBA00022692"/>
    </source>
</evidence>
<evidence type="ECO:0008006" key="8">
    <source>
        <dbReference type="Google" id="ProtNLM"/>
    </source>
</evidence>
<name>A0A382XVP7_9ZZZZ</name>
<keyword evidence="1" id="KW-1003">Cell membrane</keyword>
<dbReference type="InterPro" id="IPR001640">
    <property type="entry name" value="Lgt"/>
</dbReference>
<organism evidence="7">
    <name type="scientific">marine metagenome</name>
    <dbReference type="NCBI Taxonomy" id="408172"/>
    <lineage>
        <taxon>unclassified sequences</taxon>
        <taxon>metagenomes</taxon>
        <taxon>ecological metagenomes</taxon>
    </lineage>
</organism>
<evidence type="ECO:0000313" key="7">
    <source>
        <dbReference type="EMBL" id="SVD75182.1"/>
    </source>
</evidence>
<gene>
    <name evidence="7" type="ORF">METZ01_LOCUS428036</name>
</gene>
<evidence type="ECO:0000256" key="2">
    <source>
        <dbReference type="ARBA" id="ARBA00022679"/>
    </source>
</evidence>
<feature type="non-terminal residue" evidence="7">
    <location>
        <position position="96"/>
    </location>
</feature>
<evidence type="ECO:0000256" key="1">
    <source>
        <dbReference type="ARBA" id="ARBA00022475"/>
    </source>
</evidence>
<dbReference type="PANTHER" id="PTHR30589">
    <property type="entry name" value="PROLIPOPROTEIN DIACYLGLYCERYL TRANSFERASE"/>
    <property type="match status" value="1"/>
</dbReference>